<evidence type="ECO:0000313" key="25">
    <source>
        <dbReference type="Proteomes" id="UP000188320"/>
    </source>
</evidence>
<protein>
    <recommendedName>
        <fullName evidence="5">glucan endo-1,3-beta-D-glucosidase</fullName>
        <ecNumber evidence="5">3.2.1.39</ecNumber>
    </recommendedName>
    <alternativeName>
        <fullName evidence="18">Endo-1,3-beta-glucanase btgC</fullName>
    </alternativeName>
    <alternativeName>
        <fullName evidence="17">Laminarinase btgC</fullName>
    </alternativeName>
</protein>
<evidence type="ECO:0000256" key="5">
    <source>
        <dbReference type="ARBA" id="ARBA00012780"/>
    </source>
</evidence>
<keyword evidence="9 22" id="KW-0732">Signal</keyword>
<keyword evidence="6" id="KW-1003">Cell membrane</keyword>
<reference evidence="23" key="2">
    <citation type="submission" date="2017-01" db="EMBL/GenBank/DDBJ databases">
        <authorList>
            <person name="Mah S.A."/>
            <person name="Swanson W.J."/>
            <person name="Moy G.W."/>
            <person name="Vacquier V.D."/>
        </authorList>
    </citation>
    <scope>NUCLEOTIDE SEQUENCE [LARGE SCALE GENOMIC DNA]</scope>
    <source>
        <strain evidence="23">COL-18-3</strain>
    </source>
</reference>
<evidence type="ECO:0000256" key="4">
    <source>
        <dbReference type="ARBA" id="ARBA00008773"/>
    </source>
</evidence>
<evidence type="ECO:0000313" key="23">
    <source>
        <dbReference type="EMBL" id="OMH79451.1"/>
    </source>
</evidence>
<evidence type="ECO:0000256" key="6">
    <source>
        <dbReference type="ARBA" id="ARBA00022475"/>
    </source>
</evidence>
<keyword evidence="7" id="KW-0134">Cell wall</keyword>
<dbReference type="GO" id="GO:0000272">
    <property type="term" value="P:polysaccharide catabolic process"/>
    <property type="evidence" value="ECO:0007669"/>
    <property type="project" value="UniProtKB-KW"/>
</dbReference>
<dbReference type="PANTHER" id="PTHR16631">
    <property type="entry name" value="GLUCAN 1,3-BETA-GLUCOSIDASE"/>
    <property type="match status" value="1"/>
</dbReference>
<evidence type="ECO:0000256" key="17">
    <source>
        <dbReference type="ARBA" id="ARBA00042373"/>
    </source>
</evidence>
<proteinExistence type="inferred from homology"/>
<dbReference type="SUPFAM" id="SSF51445">
    <property type="entry name" value="(Trans)glycosidases"/>
    <property type="match status" value="1"/>
</dbReference>
<feature type="signal peptide" evidence="22">
    <location>
        <begin position="1"/>
        <end position="19"/>
    </location>
</feature>
<keyword evidence="10" id="KW-0378">Hydrolase</keyword>
<evidence type="ECO:0000256" key="7">
    <source>
        <dbReference type="ARBA" id="ARBA00022512"/>
    </source>
</evidence>
<dbReference type="Pfam" id="PF00332">
    <property type="entry name" value="Glyco_hydro_17"/>
    <property type="match status" value="1"/>
</dbReference>
<evidence type="ECO:0000256" key="12">
    <source>
        <dbReference type="ARBA" id="ARBA00023180"/>
    </source>
</evidence>
<accession>A0A1R1PER3</accession>
<dbReference type="InterPro" id="IPR000490">
    <property type="entry name" value="Glyco_hydro_17"/>
</dbReference>
<organism evidence="23 25">
    <name type="scientific">Zancudomyces culisetae</name>
    <name type="common">Gut fungus</name>
    <name type="synonym">Smittium culisetae</name>
    <dbReference type="NCBI Taxonomy" id="1213189"/>
    <lineage>
        <taxon>Eukaryota</taxon>
        <taxon>Fungi</taxon>
        <taxon>Fungi incertae sedis</taxon>
        <taxon>Zoopagomycota</taxon>
        <taxon>Kickxellomycotina</taxon>
        <taxon>Harpellomycetes</taxon>
        <taxon>Harpellales</taxon>
        <taxon>Legeriomycetaceae</taxon>
        <taxon>Zancudomyces</taxon>
    </lineage>
</organism>
<evidence type="ECO:0000256" key="2">
    <source>
        <dbReference type="ARBA" id="ARBA00004191"/>
    </source>
</evidence>
<evidence type="ECO:0000256" key="13">
    <source>
        <dbReference type="ARBA" id="ARBA00023277"/>
    </source>
</evidence>
<evidence type="ECO:0000256" key="9">
    <source>
        <dbReference type="ARBA" id="ARBA00022729"/>
    </source>
</evidence>
<evidence type="ECO:0000256" key="19">
    <source>
        <dbReference type="RuleBase" id="RU004335"/>
    </source>
</evidence>
<name>A0A1R1PER3_ZANCU</name>
<comment type="catalytic activity">
    <reaction evidence="1">
        <text>Hydrolysis of (1-&gt;3)-beta-D-glucosidic linkages in (1-&gt;3)-beta-D-glucans.</text>
        <dbReference type="EC" id="3.2.1.39"/>
    </reaction>
</comment>
<evidence type="ECO:0000256" key="3">
    <source>
        <dbReference type="ARBA" id="ARBA00004401"/>
    </source>
</evidence>
<comment type="caution">
    <text evidence="23">The sequence shown here is derived from an EMBL/GenBank/DDBJ whole genome shotgun (WGS) entry which is preliminary data.</text>
</comment>
<keyword evidence="12" id="KW-0325">Glycoprotein</keyword>
<evidence type="ECO:0000256" key="16">
    <source>
        <dbReference type="ARBA" id="ARBA00037649"/>
    </source>
</evidence>
<sequence length="362" mass="39330">MKFFNTGLFLSAIFTVSNADSRFNGLNYNPKRDANGCPSLDDVKSDLNVLSKYTDTLRIYSTVDCNAGEMLLKAIKGSPWKLYLGIWVGQDDNSYNADKDEIIRLSKLYDLKSYVKGVVVGSEAIYRKERTAEQMASLVSDTKSTLGSNGLGSIKVTSSETWPWYQTPLINAVDFLFVHVFPFWEGKTIEESSDVAFGHIYDLQKVAQGKKVVIAESGWPSAGDNYGASVASLTNAQKYMSDFVCRASAENIDYLYFSAIDAPWASTNNASNVESHWGIILSDHKTPKFSGNNWFDCTSAPKKPSNSTSTKTGSTQTSSSASNTSSQDSTVSSTLSSSATITPGIIVFVSTVVLSALASAIF</sequence>
<dbReference type="InterPro" id="IPR017853">
    <property type="entry name" value="GH"/>
</dbReference>
<gene>
    <name evidence="24" type="ORF">AX774_g3386</name>
    <name evidence="23" type="ORF">AX774_g7133</name>
</gene>
<dbReference type="EMBL" id="LSSK01000513">
    <property type="protein sequence ID" value="OMH83106.1"/>
    <property type="molecule type" value="Genomic_DNA"/>
</dbReference>
<dbReference type="GO" id="GO:0005886">
    <property type="term" value="C:plasma membrane"/>
    <property type="evidence" value="ECO:0007669"/>
    <property type="project" value="UniProtKB-SubCell"/>
</dbReference>
<dbReference type="OrthoDB" id="77201at2759"/>
<dbReference type="GO" id="GO:0009986">
    <property type="term" value="C:cell surface"/>
    <property type="evidence" value="ECO:0007669"/>
    <property type="project" value="TreeGrafter"/>
</dbReference>
<evidence type="ECO:0000256" key="1">
    <source>
        <dbReference type="ARBA" id="ARBA00000382"/>
    </source>
</evidence>
<evidence type="ECO:0000313" key="24">
    <source>
        <dbReference type="EMBL" id="OMH83106.1"/>
    </source>
</evidence>
<dbReference type="InterPro" id="IPR050732">
    <property type="entry name" value="Beta-glucan_modifiers"/>
</dbReference>
<feature type="transmembrane region" description="Helical" evidence="21">
    <location>
        <begin position="341"/>
        <end position="361"/>
    </location>
</feature>
<keyword evidence="14" id="KW-0961">Cell wall biogenesis/degradation</keyword>
<keyword evidence="15" id="KW-0624">Polysaccharide degradation</keyword>
<evidence type="ECO:0000256" key="21">
    <source>
        <dbReference type="SAM" id="Phobius"/>
    </source>
</evidence>
<dbReference type="Gene3D" id="3.20.20.80">
    <property type="entry name" value="Glycosidases"/>
    <property type="match status" value="2"/>
</dbReference>
<evidence type="ECO:0000256" key="20">
    <source>
        <dbReference type="SAM" id="MobiDB-lite"/>
    </source>
</evidence>
<keyword evidence="21" id="KW-0812">Transmembrane</keyword>
<evidence type="ECO:0000256" key="8">
    <source>
        <dbReference type="ARBA" id="ARBA00022525"/>
    </source>
</evidence>
<reference evidence="25" key="1">
    <citation type="submission" date="2017-01" db="EMBL/GenBank/DDBJ databases">
        <authorList>
            <person name="Wang Y."/>
            <person name="White M."/>
            <person name="Kvist S."/>
            <person name="Moncalvo J.-M."/>
        </authorList>
    </citation>
    <scope>NUCLEOTIDE SEQUENCE [LARGE SCALE GENOMIC DNA]</scope>
    <source>
        <strain evidence="25">COL-18-3</strain>
    </source>
</reference>
<evidence type="ECO:0000256" key="11">
    <source>
        <dbReference type="ARBA" id="ARBA00023136"/>
    </source>
</evidence>
<comment type="similarity">
    <text evidence="4 19">Belongs to the glycosyl hydrolase 17 family.</text>
</comment>
<keyword evidence="13" id="KW-0119">Carbohydrate metabolism</keyword>
<evidence type="ECO:0000256" key="10">
    <source>
        <dbReference type="ARBA" id="ARBA00022801"/>
    </source>
</evidence>
<keyword evidence="8" id="KW-0964">Secreted</keyword>
<dbReference type="AlphaFoldDB" id="A0A1R1PER3"/>
<keyword evidence="11 21" id="KW-0472">Membrane</keyword>
<evidence type="ECO:0000256" key="22">
    <source>
        <dbReference type="SAM" id="SignalP"/>
    </source>
</evidence>
<comment type="function">
    <text evidence="16">Glucanases play a role in cell expansion during growth, in cell-cell fusion during mating, and in spore release during sporulation. This enzyme may be involved in beta-glucan degradation. Active on laminarin and lichenan.</text>
</comment>
<dbReference type="PANTHER" id="PTHR16631:SF17">
    <property type="entry name" value="GLUCAN ENDO-1,3-BETA-GLUCOSIDASE BTGC"/>
    <property type="match status" value="1"/>
</dbReference>
<feature type="region of interest" description="Disordered" evidence="20">
    <location>
        <begin position="300"/>
        <end position="330"/>
    </location>
</feature>
<dbReference type="EC" id="3.2.1.39" evidence="5"/>
<dbReference type="EMBL" id="LSSK01001553">
    <property type="protein sequence ID" value="OMH79451.1"/>
    <property type="molecule type" value="Genomic_DNA"/>
</dbReference>
<dbReference type="Proteomes" id="UP000188320">
    <property type="component" value="Unassembled WGS sequence"/>
</dbReference>
<dbReference type="GO" id="GO:0042973">
    <property type="term" value="F:glucan endo-1,3-beta-D-glucosidase activity"/>
    <property type="evidence" value="ECO:0007669"/>
    <property type="project" value="UniProtKB-EC"/>
</dbReference>
<evidence type="ECO:0000256" key="15">
    <source>
        <dbReference type="ARBA" id="ARBA00023326"/>
    </source>
</evidence>
<dbReference type="GO" id="GO:0071555">
    <property type="term" value="P:cell wall organization"/>
    <property type="evidence" value="ECO:0007669"/>
    <property type="project" value="UniProtKB-KW"/>
</dbReference>
<feature type="chain" id="PRO_5015068922" description="glucan endo-1,3-beta-D-glucosidase" evidence="22">
    <location>
        <begin position="20"/>
        <end position="362"/>
    </location>
</feature>
<dbReference type="GO" id="GO:0009277">
    <property type="term" value="C:fungal-type cell wall"/>
    <property type="evidence" value="ECO:0007669"/>
    <property type="project" value="TreeGrafter"/>
</dbReference>
<evidence type="ECO:0000256" key="14">
    <source>
        <dbReference type="ARBA" id="ARBA00023316"/>
    </source>
</evidence>
<evidence type="ECO:0000256" key="18">
    <source>
        <dbReference type="ARBA" id="ARBA00043078"/>
    </source>
</evidence>
<dbReference type="GO" id="GO:0005576">
    <property type="term" value="C:extracellular region"/>
    <property type="evidence" value="ECO:0007669"/>
    <property type="project" value="TreeGrafter"/>
</dbReference>
<comment type="subcellular location">
    <subcellularLocation>
        <location evidence="3">Cell membrane</location>
        <topology evidence="3">Single-pass type II membrane protein</topology>
    </subcellularLocation>
    <subcellularLocation>
        <location evidence="2">Secreted</location>
        <location evidence="2">Cell wall</location>
    </subcellularLocation>
</comment>
<keyword evidence="25" id="KW-1185">Reference proteome</keyword>
<keyword evidence="21" id="KW-1133">Transmembrane helix</keyword>